<evidence type="ECO:0000313" key="2">
    <source>
        <dbReference type="EMBL" id="HGG01364.1"/>
    </source>
</evidence>
<accession>A0A7C3ZME7</accession>
<dbReference type="Pfam" id="PF26355">
    <property type="entry name" value="HTH_VMAP-M9"/>
    <property type="match status" value="1"/>
</dbReference>
<dbReference type="SUPFAM" id="SSF52540">
    <property type="entry name" value="P-loop containing nucleoside triphosphate hydrolases"/>
    <property type="match status" value="1"/>
</dbReference>
<dbReference type="Gene3D" id="3.40.50.300">
    <property type="entry name" value="P-loop containing nucleotide triphosphate hydrolases"/>
    <property type="match status" value="1"/>
</dbReference>
<dbReference type="PRINTS" id="PR00364">
    <property type="entry name" value="DISEASERSIST"/>
</dbReference>
<dbReference type="InterPro" id="IPR058651">
    <property type="entry name" value="HTH_VMAP-M9"/>
</dbReference>
<dbReference type="InterPro" id="IPR003593">
    <property type="entry name" value="AAA+_ATPase"/>
</dbReference>
<proteinExistence type="predicted"/>
<comment type="caution">
    <text evidence="2">The sequence shown here is derived from an EMBL/GenBank/DDBJ whole genome shotgun (WGS) entry which is preliminary data.</text>
</comment>
<dbReference type="AlphaFoldDB" id="A0A7C3ZME7"/>
<dbReference type="InterPro" id="IPR002182">
    <property type="entry name" value="NB-ARC"/>
</dbReference>
<name>A0A7C3ZME7_9CYAN</name>
<dbReference type="InterPro" id="IPR027417">
    <property type="entry name" value="P-loop_NTPase"/>
</dbReference>
<feature type="domain" description="AAA+ ATPase" evidence="1">
    <location>
        <begin position="171"/>
        <end position="339"/>
    </location>
</feature>
<protein>
    <submittedName>
        <fullName evidence="2">NACHT domain-containing protein</fullName>
    </submittedName>
</protein>
<dbReference type="SMART" id="SM00382">
    <property type="entry name" value="AAA"/>
    <property type="match status" value="1"/>
</dbReference>
<organism evidence="2">
    <name type="scientific">Planktothricoides sp. SpSt-374</name>
    <dbReference type="NCBI Taxonomy" id="2282167"/>
    <lineage>
        <taxon>Bacteria</taxon>
        <taxon>Bacillati</taxon>
        <taxon>Cyanobacteriota</taxon>
        <taxon>Cyanophyceae</taxon>
        <taxon>Oscillatoriophycideae</taxon>
        <taxon>Oscillatoriales</taxon>
        <taxon>Oscillatoriaceae</taxon>
        <taxon>Planktothricoides</taxon>
    </lineage>
</organism>
<sequence>MDVEEVLEFADHLVFKMTGKHLDSLQQAILRGAWENERYRQIAQRHHRSEKYVKEVGFKLWHLLSGILGEEVNKANFRSALERKWRFSFVLNLGKIFGKSNKISPKNLHPPALPDQFDDEMSGEFQDASILSRAALSAAAVQDLGAAPDISVFHGRTEELTVLEKLLVQERCRLVALLGSSGIGKTTLARKLVERVKNQFDCIIWRSLRTSPPRTALETKLIQFLSNCGVDTRGSQRDRNLSRDLRQLNPDDLFSELVELLRQYRCLVVLDDIQMLFGRGEFAGRYQTGAENYAELFRSIGEVSHQSCFVLISSEQPREIAHQESATHHCRSLHLAGLEPAAAANLLKQHGLAESDFWNPLIDYYHGNPSWLKIAATMINDLFGGCVGELLEYEPLLLCDDLKCQLDRQFDRLSVLEKQVMSVLARESEPVALAKLRQYIPLLPGHLPDSLQSLIRRYLIDKQQSNQATLFTIKPLVKQYIKTQYSPTDKDISLLSILE</sequence>
<dbReference type="GO" id="GO:0043531">
    <property type="term" value="F:ADP binding"/>
    <property type="evidence" value="ECO:0007669"/>
    <property type="project" value="InterPro"/>
</dbReference>
<dbReference type="EMBL" id="DSPX01000123">
    <property type="protein sequence ID" value="HGG01364.1"/>
    <property type="molecule type" value="Genomic_DNA"/>
</dbReference>
<reference evidence="2" key="1">
    <citation type="journal article" date="2020" name="mSystems">
        <title>Genome- and Community-Level Interaction Insights into Carbon Utilization and Element Cycling Functions of Hydrothermarchaeota in Hydrothermal Sediment.</title>
        <authorList>
            <person name="Zhou Z."/>
            <person name="Liu Y."/>
            <person name="Xu W."/>
            <person name="Pan J."/>
            <person name="Luo Z.H."/>
            <person name="Li M."/>
        </authorList>
    </citation>
    <scope>NUCLEOTIDE SEQUENCE [LARGE SCALE GENOMIC DNA]</scope>
    <source>
        <strain evidence="2">SpSt-374</strain>
    </source>
</reference>
<evidence type="ECO:0000259" key="1">
    <source>
        <dbReference type="SMART" id="SM00382"/>
    </source>
</evidence>
<dbReference type="Pfam" id="PF00931">
    <property type="entry name" value="NB-ARC"/>
    <property type="match status" value="1"/>
</dbReference>
<gene>
    <name evidence="2" type="ORF">ENR15_12125</name>
</gene>